<name>A0A7J7R1P2_MYOMY</name>
<dbReference type="AlphaFoldDB" id="A0A7J7R1P2"/>
<dbReference type="EMBL" id="JABWUV010000041">
    <property type="protein sequence ID" value="KAF6269943.1"/>
    <property type="molecule type" value="Genomic_DNA"/>
</dbReference>
<gene>
    <name evidence="2" type="ORF">mMyoMyo1_011208</name>
</gene>
<reference evidence="2 3" key="1">
    <citation type="journal article" date="2020" name="Nature">
        <title>Six reference-quality genomes reveal evolution of bat adaptations.</title>
        <authorList>
            <person name="Jebb D."/>
            <person name="Huang Z."/>
            <person name="Pippel M."/>
            <person name="Hughes G.M."/>
            <person name="Lavrichenko K."/>
            <person name="Devanna P."/>
            <person name="Winkler S."/>
            <person name="Jermiin L.S."/>
            <person name="Skirmuntt E.C."/>
            <person name="Katzourakis A."/>
            <person name="Burkitt-Gray L."/>
            <person name="Ray D.A."/>
            <person name="Sullivan K.A.M."/>
            <person name="Roscito J.G."/>
            <person name="Kirilenko B.M."/>
            <person name="Davalos L.M."/>
            <person name="Corthals A.P."/>
            <person name="Power M.L."/>
            <person name="Jones G."/>
            <person name="Ransome R.D."/>
            <person name="Dechmann D.K.N."/>
            <person name="Locatelli A.G."/>
            <person name="Puechmaille S.J."/>
            <person name="Fedrigo O."/>
            <person name="Jarvis E.D."/>
            <person name="Hiller M."/>
            <person name="Vernes S.C."/>
            <person name="Myers E.W."/>
            <person name="Teeling E.C."/>
        </authorList>
    </citation>
    <scope>NUCLEOTIDE SEQUENCE [LARGE SCALE GENOMIC DNA]</scope>
    <source>
        <strain evidence="2">MMyoMyo1</strain>
        <tissue evidence="2">Flight muscle</tissue>
    </source>
</reference>
<evidence type="ECO:0000256" key="1">
    <source>
        <dbReference type="SAM" id="MobiDB-lite"/>
    </source>
</evidence>
<keyword evidence="3" id="KW-1185">Reference proteome</keyword>
<protein>
    <submittedName>
        <fullName evidence="2">Uncharacterized protein</fullName>
    </submittedName>
</protein>
<feature type="region of interest" description="Disordered" evidence="1">
    <location>
        <begin position="170"/>
        <end position="229"/>
    </location>
</feature>
<sequence>MGWPGSAQRKALGRQGCLRAHWVGLGLSRSQVGLHIPPLHQQLPPLGLTVLLRAQSWRASSLCSWQVRLPGPRWSGDKGVSEQVPWQVIGHLGVSYREERKDGEDGVRAGGFSESPPLPGPPLTGHMARTKVSTPAQAVHSLASPQLPQRLWSGHQAWVLGQQRHLSGQGCLRGGPLPSVSGPQGLGQRRTVRKGAATPHAKGGRPHRGLAAEAAGPTEPRDRGGAAPHGLWSDWEALAAGLSGGHHSTHRSQGGL</sequence>
<comment type="caution">
    <text evidence="2">The sequence shown here is derived from an EMBL/GenBank/DDBJ whole genome shotgun (WGS) entry which is preliminary data.</text>
</comment>
<proteinExistence type="predicted"/>
<accession>A0A7J7R1P2</accession>
<dbReference type="Proteomes" id="UP000527355">
    <property type="component" value="Unassembled WGS sequence"/>
</dbReference>
<organism evidence="2 3">
    <name type="scientific">Myotis myotis</name>
    <name type="common">Greater mouse-eared bat</name>
    <name type="synonym">Vespertilio myotis</name>
    <dbReference type="NCBI Taxonomy" id="51298"/>
    <lineage>
        <taxon>Eukaryota</taxon>
        <taxon>Metazoa</taxon>
        <taxon>Chordata</taxon>
        <taxon>Craniata</taxon>
        <taxon>Vertebrata</taxon>
        <taxon>Euteleostomi</taxon>
        <taxon>Mammalia</taxon>
        <taxon>Eutheria</taxon>
        <taxon>Laurasiatheria</taxon>
        <taxon>Chiroptera</taxon>
        <taxon>Yangochiroptera</taxon>
        <taxon>Vespertilionidae</taxon>
        <taxon>Myotis</taxon>
    </lineage>
</organism>
<evidence type="ECO:0000313" key="2">
    <source>
        <dbReference type="EMBL" id="KAF6269943.1"/>
    </source>
</evidence>
<evidence type="ECO:0000313" key="3">
    <source>
        <dbReference type="Proteomes" id="UP000527355"/>
    </source>
</evidence>